<keyword evidence="1" id="KW-0472">Membrane</keyword>
<dbReference type="RefSeq" id="WP_002593626.1">
    <property type="nucleotide sequence ID" value="NZ_KB850979.1"/>
</dbReference>
<dbReference type="EMBL" id="AGYR01000039">
    <property type="protein sequence ID" value="ENZ12386.1"/>
    <property type="molecule type" value="Genomic_DNA"/>
</dbReference>
<keyword evidence="1" id="KW-0812">Transmembrane</keyword>
<gene>
    <name evidence="2" type="ORF">HMPREF1090_03512</name>
</gene>
<proteinExistence type="predicted"/>
<feature type="transmembrane region" description="Helical" evidence="1">
    <location>
        <begin position="12"/>
        <end position="32"/>
    </location>
</feature>
<name>A0A0E2H7W0_9FIRM</name>
<evidence type="ECO:0000313" key="2">
    <source>
        <dbReference type="EMBL" id="ENZ12386.1"/>
    </source>
</evidence>
<dbReference type="AlphaFoldDB" id="A0A0E2H7W0"/>
<reference evidence="2 3" key="1">
    <citation type="submission" date="2013-01" db="EMBL/GenBank/DDBJ databases">
        <title>The Genome Sequence of Clostridium clostridioforme 90A8.</title>
        <authorList>
            <consortium name="The Broad Institute Genome Sequencing Platform"/>
            <person name="Earl A."/>
            <person name="Ward D."/>
            <person name="Feldgarden M."/>
            <person name="Gevers D."/>
            <person name="Courvalin P."/>
            <person name="Lambert T."/>
            <person name="Walker B."/>
            <person name="Young S.K."/>
            <person name="Zeng Q."/>
            <person name="Gargeya S."/>
            <person name="Fitzgerald M."/>
            <person name="Haas B."/>
            <person name="Abouelleil A."/>
            <person name="Alvarado L."/>
            <person name="Arachchi H.M."/>
            <person name="Berlin A.M."/>
            <person name="Chapman S.B."/>
            <person name="Dewar J."/>
            <person name="Goldberg J."/>
            <person name="Griggs A."/>
            <person name="Gujja S."/>
            <person name="Hansen M."/>
            <person name="Howarth C."/>
            <person name="Imamovic A."/>
            <person name="Larimer J."/>
            <person name="McCowan C."/>
            <person name="Murphy C."/>
            <person name="Neiman D."/>
            <person name="Pearson M."/>
            <person name="Priest M."/>
            <person name="Roberts A."/>
            <person name="Saif S."/>
            <person name="Shea T."/>
            <person name="Sisk P."/>
            <person name="Sykes S."/>
            <person name="Wortman J."/>
            <person name="Nusbaum C."/>
            <person name="Birren B."/>
        </authorList>
    </citation>
    <scope>NUCLEOTIDE SEQUENCE [LARGE SCALE GENOMIC DNA]</scope>
    <source>
        <strain evidence="2 3">90A8</strain>
    </source>
</reference>
<dbReference type="HOGENOM" id="CLU_1599841_0_0_9"/>
<keyword evidence="1" id="KW-1133">Transmembrane helix</keyword>
<evidence type="ECO:0000313" key="3">
    <source>
        <dbReference type="Proteomes" id="UP000013085"/>
    </source>
</evidence>
<dbReference type="Proteomes" id="UP000013085">
    <property type="component" value="Unassembled WGS sequence"/>
</dbReference>
<comment type="caution">
    <text evidence="2">The sequence shown here is derived from an EMBL/GenBank/DDBJ whole genome shotgun (WGS) entry which is preliminary data.</text>
</comment>
<organism evidence="2 3">
    <name type="scientific">[Clostridium] clostridioforme 90A8</name>
    <dbReference type="NCBI Taxonomy" id="999408"/>
    <lineage>
        <taxon>Bacteria</taxon>
        <taxon>Bacillati</taxon>
        <taxon>Bacillota</taxon>
        <taxon>Clostridia</taxon>
        <taxon>Lachnospirales</taxon>
        <taxon>Lachnospiraceae</taxon>
        <taxon>Enterocloster</taxon>
    </lineage>
</organism>
<protein>
    <recommendedName>
        <fullName evidence="4">DUF4760 domain-containing protein</fullName>
    </recommendedName>
</protein>
<evidence type="ECO:0000256" key="1">
    <source>
        <dbReference type="SAM" id="Phobius"/>
    </source>
</evidence>
<evidence type="ECO:0008006" key="4">
    <source>
        <dbReference type="Google" id="ProtNLM"/>
    </source>
</evidence>
<accession>A0A0E2H7W0</accession>
<sequence length="166" mass="19324">MPNIPNNTDWSATAAWIALAISIITPTISLLLNNIHQRKLKQLELQHETSTDYYKQCKETYENFITQASSHLYSLGGNQIDYERAYQKLFLYIPKEHWPVLRTLNKELKIHSKNKEATCPTYDLVIEILGDLLQKQQKQIPVGYSTAVGRIFQHFSQAFRKKRKSD</sequence>